<dbReference type="InterPro" id="IPR017969">
    <property type="entry name" value="Heavy-metal-associated_CS"/>
</dbReference>
<comment type="function">
    <text evidence="23">Necessary for copper homeostasis and likely functions as a copper exporter. Also required for full virulence.</text>
</comment>
<feature type="transmembrane region" description="Helical" evidence="25">
    <location>
        <begin position="776"/>
        <end position="796"/>
    </location>
</feature>
<evidence type="ECO:0000256" key="9">
    <source>
        <dbReference type="ARBA" id="ARBA00022723"/>
    </source>
</evidence>
<organism evidence="27">
    <name type="scientific">uncultured Rubrobacteraceae bacterium</name>
    <dbReference type="NCBI Taxonomy" id="349277"/>
    <lineage>
        <taxon>Bacteria</taxon>
        <taxon>Bacillati</taxon>
        <taxon>Actinomycetota</taxon>
        <taxon>Rubrobacteria</taxon>
        <taxon>Rubrobacterales</taxon>
        <taxon>Rubrobacteraceae</taxon>
        <taxon>environmental samples</taxon>
    </lineage>
</organism>
<evidence type="ECO:0000256" key="2">
    <source>
        <dbReference type="ARBA" id="ARBA00006024"/>
    </source>
</evidence>
<keyword evidence="15" id="KW-1278">Translocase</keyword>
<accession>A0A6J4PDL7</accession>
<dbReference type="PRINTS" id="PR00119">
    <property type="entry name" value="CATATPASE"/>
</dbReference>
<dbReference type="EC" id="7.2.2.8" evidence="3"/>
<comment type="similarity">
    <text evidence="2 25">Belongs to the cation transport ATPase (P-type) (TC 3.A.3) family. Type IB subfamily.</text>
</comment>
<dbReference type="SFLD" id="SFLDG00002">
    <property type="entry name" value="C1.7:_P-type_atpase_like"/>
    <property type="match status" value="1"/>
</dbReference>
<dbReference type="InterPro" id="IPR008250">
    <property type="entry name" value="ATPase_P-typ_transduc_dom_A_sf"/>
</dbReference>
<dbReference type="NCBIfam" id="TIGR01525">
    <property type="entry name" value="ATPase-IB_hvy"/>
    <property type="match status" value="1"/>
</dbReference>
<dbReference type="PANTHER" id="PTHR43520">
    <property type="entry name" value="ATP7, ISOFORM B"/>
    <property type="match status" value="1"/>
</dbReference>
<dbReference type="Pfam" id="PF00403">
    <property type="entry name" value="HMA"/>
    <property type="match status" value="2"/>
</dbReference>
<dbReference type="InterPro" id="IPR023299">
    <property type="entry name" value="ATPase_P-typ_cyto_dom_N"/>
</dbReference>
<dbReference type="InterPro" id="IPR006121">
    <property type="entry name" value="HMA_dom"/>
</dbReference>
<evidence type="ECO:0000256" key="18">
    <source>
        <dbReference type="ARBA" id="ARBA00023065"/>
    </source>
</evidence>
<evidence type="ECO:0000256" key="7">
    <source>
        <dbReference type="ARBA" id="ARBA00022553"/>
    </source>
</evidence>
<dbReference type="InterPro" id="IPR001757">
    <property type="entry name" value="P_typ_ATPase"/>
</dbReference>
<dbReference type="InterPro" id="IPR036412">
    <property type="entry name" value="HAD-like_sf"/>
</dbReference>
<dbReference type="GO" id="GO:0043682">
    <property type="term" value="F:P-type divalent copper transporter activity"/>
    <property type="evidence" value="ECO:0007669"/>
    <property type="project" value="TreeGrafter"/>
</dbReference>
<dbReference type="PROSITE" id="PS00154">
    <property type="entry name" value="ATPASE_E1_E2"/>
    <property type="match status" value="1"/>
</dbReference>
<keyword evidence="5" id="KW-0813">Transport</keyword>
<dbReference type="Gene3D" id="3.30.70.100">
    <property type="match status" value="2"/>
</dbReference>
<evidence type="ECO:0000256" key="4">
    <source>
        <dbReference type="ARBA" id="ARBA00015102"/>
    </source>
</evidence>
<evidence type="ECO:0000256" key="20">
    <source>
        <dbReference type="ARBA" id="ARBA00029719"/>
    </source>
</evidence>
<dbReference type="PROSITE" id="PS01047">
    <property type="entry name" value="HMA_1"/>
    <property type="match status" value="2"/>
</dbReference>
<evidence type="ECO:0000256" key="21">
    <source>
        <dbReference type="ARBA" id="ARBA00033239"/>
    </source>
</evidence>
<proteinExistence type="inferred from homology"/>
<dbReference type="NCBIfam" id="TIGR01494">
    <property type="entry name" value="ATPase_P-type"/>
    <property type="match status" value="1"/>
</dbReference>
<dbReference type="Gene3D" id="2.70.150.10">
    <property type="entry name" value="Calcium-transporting ATPase, cytoplasmic transduction domain A"/>
    <property type="match status" value="1"/>
</dbReference>
<feature type="transmembrane region" description="Helical" evidence="25">
    <location>
        <begin position="245"/>
        <end position="267"/>
    </location>
</feature>
<dbReference type="CDD" id="cd00371">
    <property type="entry name" value="HMA"/>
    <property type="match status" value="2"/>
</dbReference>
<keyword evidence="12" id="KW-0187">Copper transport</keyword>
<keyword evidence="6 25" id="KW-1003">Cell membrane</keyword>
<protein>
    <recommendedName>
        <fullName evidence="4">Copper-exporting P-type ATPase</fullName>
        <ecNumber evidence="3">7.2.2.8</ecNumber>
    </recommendedName>
    <alternativeName>
        <fullName evidence="20">Copper-exporting P-type ATPase A</fullName>
    </alternativeName>
    <alternativeName>
        <fullName evidence="21">Cu(+)-exporting ATPase</fullName>
    </alternativeName>
    <alternativeName>
        <fullName evidence="24">Probable copper-exporting P-type ATPase V</fullName>
    </alternativeName>
</protein>
<evidence type="ECO:0000256" key="24">
    <source>
        <dbReference type="ARBA" id="ARBA00068364"/>
    </source>
</evidence>
<keyword evidence="7" id="KW-0597">Phosphoprotein</keyword>
<sequence>MSGGNGRSTIEFPVTGMTCASCVRRVEKALGGVEGVEEAGVNLATEKVRVSVDPTVVGPDRLRSAVEGAGYGVGEIPPVAAPGGGAEVSLAVEGMTCASCVRRVERALLKVPGVESAAVNLATERAKVVYDPAEGPDVGGLRAAVEGAGYGVGGVEEPVGDAGSPPAGRADARERERELELGDLRNKWVVSLVLGGLMMAEMYLPFGPGMEVVAPLLLIQATVVQFWAGATFYKTAWASARHGGTNMSTLVAVGTSAAYGYSAFVTLWPEISAAWGFPFYLYFEVSAIVVGLVLLGRWLEARAKKQTGAAIKALMGLQARTARAIRDGEERDVPVEEVRVGDLVRVRPGEKVPVDGSVIEGGSALDESMLTGESLPVEKGVGDGVIGATLNRTGGFVMRAEKVGGDTALAQIVRMVEEAQGSKAPMQRMVDTISSFFVPAVLGLAALTFAAWLVAGPSSILALTAAISVLIIACPCALGLATPTAIMVGTGKAAENGVLVRGGEALEATRRIDVVVLDKTGTLTQGKPAVTELVPAEGFSGEEMLRLAAAAEVGSEHPLAEAIVARAEESGLRLPKAESFGSVTGRGVKSMVEGHEVLVGNHALMQEIGARVDGLEERAAELARGGATPMYVAVEGRTAGLVAVADAPKPESRDAVEQLGALGLEVWMLTGDNRATAEVVAAQVGISPERLLAEVLPEEKAAKIEGLQAGGKTVAMVGDGINDAPALAQADLGVAIGTGTDVAMAASDITLVGGDLRNIVTGIALSRRTVSKIKQGLFWAFAYNVALIPVAAGALFPLFGVLLSPVLAAAAMAMSSVSVVTNALRLRSFERPKSAREILHPPLRTRLSEAAYLGGIAVVAVGIGGAALSLAPAQPAEMDPAGAMRSNPGGHGGE</sequence>
<dbReference type="SFLD" id="SFLDS00003">
    <property type="entry name" value="Haloacid_Dehalogenase"/>
    <property type="match status" value="1"/>
</dbReference>
<dbReference type="SUPFAM" id="SSF55008">
    <property type="entry name" value="HMA, heavy metal-associated domain"/>
    <property type="match status" value="2"/>
</dbReference>
<dbReference type="PROSITE" id="PS50846">
    <property type="entry name" value="HMA_2"/>
    <property type="match status" value="2"/>
</dbReference>
<reference evidence="27" key="1">
    <citation type="submission" date="2020-02" db="EMBL/GenBank/DDBJ databases">
        <authorList>
            <person name="Meier V. D."/>
        </authorList>
    </citation>
    <scope>NUCLEOTIDE SEQUENCE</scope>
    <source>
        <strain evidence="27">AVDCRST_MAG22</strain>
    </source>
</reference>
<comment type="subcellular location">
    <subcellularLocation>
        <location evidence="1">Cell membrane</location>
        <topology evidence="1">Multi-pass membrane protein</topology>
    </subcellularLocation>
</comment>
<evidence type="ECO:0000256" key="16">
    <source>
        <dbReference type="ARBA" id="ARBA00022989"/>
    </source>
</evidence>
<evidence type="ECO:0000256" key="22">
    <source>
        <dbReference type="ARBA" id="ARBA00049289"/>
    </source>
</evidence>
<dbReference type="NCBIfam" id="TIGR00003">
    <property type="entry name" value="copper ion binding protein"/>
    <property type="match status" value="2"/>
</dbReference>
<keyword evidence="16 25" id="KW-1133">Transmembrane helix</keyword>
<dbReference type="InterPro" id="IPR027256">
    <property type="entry name" value="P-typ_ATPase_IB"/>
</dbReference>
<dbReference type="InterPro" id="IPR023298">
    <property type="entry name" value="ATPase_P-typ_TM_dom_sf"/>
</dbReference>
<evidence type="ECO:0000256" key="12">
    <source>
        <dbReference type="ARBA" id="ARBA00022796"/>
    </source>
</evidence>
<gene>
    <name evidence="27" type="ORF">AVDCRST_MAG22-2014</name>
</gene>
<dbReference type="FunFam" id="3.30.70.100:FF:000005">
    <property type="entry name" value="Copper-exporting P-type ATPase A"/>
    <property type="match status" value="2"/>
</dbReference>
<keyword evidence="10" id="KW-0677">Repeat</keyword>
<keyword evidence="8 25" id="KW-0812">Transmembrane</keyword>
<keyword evidence="11 25" id="KW-0547">Nucleotide-binding</keyword>
<dbReference type="InterPro" id="IPR006122">
    <property type="entry name" value="HMA_Cu_ion-bd"/>
</dbReference>
<dbReference type="GO" id="GO:0055070">
    <property type="term" value="P:copper ion homeostasis"/>
    <property type="evidence" value="ECO:0007669"/>
    <property type="project" value="TreeGrafter"/>
</dbReference>
<evidence type="ECO:0000256" key="11">
    <source>
        <dbReference type="ARBA" id="ARBA00022741"/>
    </source>
</evidence>
<evidence type="ECO:0000256" key="25">
    <source>
        <dbReference type="RuleBase" id="RU362081"/>
    </source>
</evidence>
<keyword evidence="14" id="KW-0460">Magnesium</keyword>
<dbReference type="FunFam" id="3.40.50.1000:FF:000144">
    <property type="entry name" value="copper-transporting ATPase 1 isoform X2"/>
    <property type="match status" value="1"/>
</dbReference>
<feature type="transmembrane region" description="Helical" evidence="25">
    <location>
        <begin position="850"/>
        <end position="871"/>
    </location>
</feature>
<dbReference type="Pfam" id="PF00122">
    <property type="entry name" value="E1-E2_ATPase"/>
    <property type="match status" value="1"/>
</dbReference>
<dbReference type="EMBL" id="CADCUV010000081">
    <property type="protein sequence ID" value="CAA9412917.1"/>
    <property type="molecule type" value="Genomic_DNA"/>
</dbReference>
<evidence type="ECO:0000256" key="10">
    <source>
        <dbReference type="ARBA" id="ARBA00022737"/>
    </source>
</evidence>
<dbReference type="InterPro" id="IPR044492">
    <property type="entry name" value="P_typ_ATPase_HD_dom"/>
</dbReference>
<evidence type="ECO:0000313" key="27">
    <source>
        <dbReference type="EMBL" id="CAA9412917.1"/>
    </source>
</evidence>
<keyword evidence="9 25" id="KW-0479">Metal-binding</keyword>
<feature type="transmembrane region" description="Helical" evidence="25">
    <location>
        <begin position="433"/>
        <end position="454"/>
    </location>
</feature>
<evidence type="ECO:0000256" key="3">
    <source>
        <dbReference type="ARBA" id="ARBA00012517"/>
    </source>
</evidence>
<feature type="domain" description="HMA" evidence="26">
    <location>
        <begin position="86"/>
        <end position="153"/>
    </location>
</feature>
<evidence type="ECO:0000256" key="5">
    <source>
        <dbReference type="ARBA" id="ARBA00022448"/>
    </source>
</evidence>
<dbReference type="SUPFAM" id="SSF81665">
    <property type="entry name" value="Calcium ATPase, transmembrane domain M"/>
    <property type="match status" value="1"/>
</dbReference>
<evidence type="ECO:0000256" key="6">
    <source>
        <dbReference type="ARBA" id="ARBA00022475"/>
    </source>
</evidence>
<dbReference type="GO" id="GO:0016887">
    <property type="term" value="F:ATP hydrolysis activity"/>
    <property type="evidence" value="ECO:0007669"/>
    <property type="project" value="InterPro"/>
</dbReference>
<keyword evidence="17" id="KW-0186">Copper</keyword>
<dbReference type="InterPro" id="IPR036163">
    <property type="entry name" value="HMA_dom_sf"/>
</dbReference>
<dbReference type="Gene3D" id="3.40.50.1000">
    <property type="entry name" value="HAD superfamily/HAD-like"/>
    <property type="match status" value="1"/>
</dbReference>
<dbReference type="SUPFAM" id="SSF81653">
    <property type="entry name" value="Calcium ATPase, transduction domain A"/>
    <property type="match status" value="1"/>
</dbReference>
<feature type="transmembrane region" description="Helical" evidence="25">
    <location>
        <begin position="460"/>
        <end position="482"/>
    </location>
</feature>
<dbReference type="NCBIfam" id="TIGR01511">
    <property type="entry name" value="ATPase-IB1_Cu"/>
    <property type="match status" value="1"/>
</dbReference>
<keyword evidence="27" id="KW-0378">Hydrolase</keyword>
<dbReference type="InterPro" id="IPR018303">
    <property type="entry name" value="ATPase_P-typ_P_site"/>
</dbReference>
<feature type="transmembrane region" description="Helical" evidence="25">
    <location>
        <begin position="802"/>
        <end position="824"/>
    </location>
</feature>
<dbReference type="FunFam" id="2.70.150.10:FF:000020">
    <property type="entry name" value="Copper-exporting P-type ATPase A"/>
    <property type="match status" value="1"/>
</dbReference>
<dbReference type="Pfam" id="PF00702">
    <property type="entry name" value="Hydrolase"/>
    <property type="match status" value="1"/>
</dbReference>
<evidence type="ECO:0000256" key="13">
    <source>
        <dbReference type="ARBA" id="ARBA00022840"/>
    </source>
</evidence>
<evidence type="ECO:0000256" key="14">
    <source>
        <dbReference type="ARBA" id="ARBA00022842"/>
    </source>
</evidence>
<keyword evidence="19 25" id="KW-0472">Membrane</keyword>
<dbReference type="PRINTS" id="PR00942">
    <property type="entry name" value="CUATPASEI"/>
</dbReference>
<keyword evidence="13 25" id="KW-0067">ATP-binding</keyword>
<dbReference type="GO" id="GO:0140581">
    <property type="term" value="F:P-type monovalent copper transporter activity"/>
    <property type="evidence" value="ECO:0007669"/>
    <property type="project" value="UniProtKB-EC"/>
</dbReference>
<dbReference type="InterPro" id="IPR059000">
    <property type="entry name" value="ATPase_P-type_domA"/>
</dbReference>
<feature type="domain" description="HMA" evidence="26">
    <location>
        <begin position="8"/>
        <end position="74"/>
    </location>
</feature>
<name>A0A6J4PDL7_9ACTN</name>
<evidence type="ECO:0000256" key="1">
    <source>
        <dbReference type="ARBA" id="ARBA00004651"/>
    </source>
</evidence>
<dbReference type="AlphaFoldDB" id="A0A6J4PDL7"/>
<keyword evidence="18" id="KW-0406">Ion transport</keyword>
<dbReference type="SFLD" id="SFLDF00027">
    <property type="entry name" value="p-type_atpase"/>
    <property type="match status" value="1"/>
</dbReference>
<dbReference type="GO" id="GO:0005507">
    <property type="term" value="F:copper ion binding"/>
    <property type="evidence" value="ECO:0007669"/>
    <property type="project" value="InterPro"/>
</dbReference>
<dbReference type="GO" id="GO:0005886">
    <property type="term" value="C:plasma membrane"/>
    <property type="evidence" value="ECO:0007669"/>
    <property type="project" value="UniProtKB-SubCell"/>
</dbReference>
<dbReference type="CDD" id="cd02094">
    <property type="entry name" value="P-type_ATPase_Cu-like"/>
    <property type="match status" value="1"/>
</dbReference>
<evidence type="ECO:0000256" key="17">
    <source>
        <dbReference type="ARBA" id="ARBA00023008"/>
    </source>
</evidence>
<dbReference type="InterPro" id="IPR023214">
    <property type="entry name" value="HAD_sf"/>
</dbReference>
<evidence type="ECO:0000256" key="23">
    <source>
        <dbReference type="ARBA" id="ARBA00057500"/>
    </source>
</evidence>
<comment type="catalytic activity">
    <reaction evidence="22">
        <text>Cu(+)(in) + ATP + H2O = Cu(+)(out) + ADP + phosphate + H(+)</text>
        <dbReference type="Rhea" id="RHEA:25792"/>
        <dbReference type="ChEBI" id="CHEBI:15377"/>
        <dbReference type="ChEBI" id="CHEBI:15378"/>
        <dbReference type="ChEBI" id="CHEBI:30616"/>
        <dbReference type="ChEBI" id="CHEBI:43474"/>
        <dbReference type="ChEBI" id="CHEBI:49552"/>
        <dbReference type="ChEBI" id="CHEBI:456216"/>
        <dbReference type="EC" id="7.2.2.8"/>
    </reaction>
</comment>
<evidence type="ECO:0000256" key="19">
    <source>
        <dbReference type="ARBA" id="ARBA00023136"/>
    </source>
</evidence>
<dbReference type="SUPFAM" id="SSF56784">
    <property type="entry name" value="HAD-like"/>
    <property type="match status" value="1"/>
</dbReference>
<feature type="transmembrane region" description="Helical" evidence="25">
    <location>
        <begin position="279"/>
        <end position="299"/>
    </location>
</feature>
<evidence type="ECO:0000259" key="26">
    <source>
        <dbReference type="PROSITE" id="PS50846"/>
    </source>
</evidence>
<feature type="transmembrane region" description="Helical" evidence="25">
    <location>
        <begin position="212"/>
        <end position="233"/>
    </location>
</feature>
<evidence type="ECO:0000256" key="8">
    <source>
        <dbReference type="ARBA" id="ARBA00022692"/>
    </source>
</evidence>
<evidence type="ECO:0000256" key="15">
    <source>
        <dbReference type="ARBA" id="ARBA00022967"/>
    </source>
</evidence>
<dbReference type="GO" id="GO:0005524">
    <property type="term" value="F:ATP binding"/>
    <property type="evidence" value="ECO:0007669"/>
    <property type="project" value="UniProtKB-UniRule"/>
</dbReference>
<dbReference type="PANTHER" id="PTHR43520:SF8">
    <property type="entry name" value="P-TYPE CU(+) TRANSPORTER"/>
    <property type="match status" value="1"/>
</dbReference>
<dbReference type="Gene3D" id="3.40.1110.10">
    <property type="entry name" value="Calcium-transporting ATPase, cytoplasmic domain N"/>
    <property type="match status" value="1"/>
</dbReference>